<protein>
    <submittedName>
        <fullName evidence="4">Sporulation protein</fullName>
    </submittedName>
</protein>
<feature type="compositionally biased region" description="Pro residues" evidence="1">
    <location>
        <begin position="203"/>
        <end position="213"/>
    </location>
</feature>
<dbReference type="Pfam" id="PF05036">
    <property type="entry name" value="SPOR"/>
    <property type="match status" value="1"/>
</dbReference>
<feature type="domain" description="SPOR" evidence="3">
    <location>
        <begin position="228"/>
        <end position="312"/>
    </location>
</feature>
<evidence type="ECO:0000256" key="2">
    <source>
        <dbReference type="SAM" id="Phobius"/>
    </source>
</evidence>
<keyword evidence="2" id="KW-0812">Transmembrane</keyword>
<keyword evidence="5" id="KW-1185">Reference proteome</keyword>
<reference evidence="4 5" key="1">
    <citation type="journal article" date="2020" name="Int. J. Syst. Evol. Microbiol.">
        <title>Novel acetic acid bacteria from cider fermentations: Acetobacter conturbans sp. nov. and Acetobacter fallax sp. nov.</title>
        <authorList>
            <person name="Sombolestani A.S."/>
            <person name="Cleenwerck I."/>
            <person name="Cnockaert M."/>
            <person name="Borremans W."/>
            <person name="Wieme A.D."/>
            <person name="De Vuyst L."/>
            <person name="Vandamme P."/>
        </authorList>
    </citation>
    <scope>NUCLEOTIDE SEQUENCE [LARGE SCALE GENOMIC DNA]</scope>
    <source>
        <strain evidence="4 5">LMG 1637</strain>
    </source>
</reference>
<dbReference type="InterPro" id="IPR036680">
    <property type="entry name" value="SPOR-like_sf"/>
</dbReference>
<feature type="compositionally biased region" description="Pro residues" evidence="1">
    <location>
        <begin position="185"/>
        <end position="195"/>
    </location>
</feature>
<feature type="compositionally biased region" description="Low complexity" evidence="1">
    <location>
        <begin position="174"/>
        <end position="184"/>
    </location>
</feature>
<dbReference type="PROSITE" id="PS51724">
    <property type="entry name" value="SPOR"/>
    <property type="match status" value="1"/>
</dbReference>
<keyword evidence="2" id="KW-1133">Transmembrane helix</keyword>
<feature type="region of interest" description="Disordered" evidence="1">
    <location>
        <begin position="1"/>
        <end position="50"/>
    </location>
</feature>
<evidence type="ECO:0000259" key="3">
    <source>
        <dbReference type="PROSITE" id="PS51724"/>
    </source>
</evidence>
<accession>A0ABX0KBS8</accession>
<comment type="caution">
    <text evidence="4">The sequence shown here is derived from an EMBL/GenBank/DDBJ whole genome shotgun (WGS) entry which is preliminary data.</text>
</comment>
<name>A0ABX0KBS8_9PROT</name>
<organism evidence="4 5">
    <name type="scientific">Acetobacter fallax</name>
    <dbReference type="NCBI Taxonomy" id="1737473"/>
    <lineage>
        <taxon>Bacteria</taxon>
        <taxon>Pseudomonadati</taxon>
        <taxon>Pseudomonadota</taxon>
        <taxon>Alphaproteobacteria</taxon>
        <taxon>Acetobacterales</taxon>
        <taxon>Acetobacteraceae</taxon>
        <taxon>Acetobacter</taxon>
    </lineage>
</organism>
<dbReference type="RefSeq" id="WP_173578360.1">
    <property type="nucleotide sequence ID" value="NZ_WOSW01000043.1"/>
</dbReference>
<evidence type="ECO:0000313" key="4">
    <source>
        <dbReference type="EMBL" id="NHO33894.1"/>
    </source>
</evidence>
<dbReference type="Gene3D" id="3.30.70.1070">
    <property type="entry name" value="Sporulation related repeat"/>
    <property type="match status" value="1"/>
</dbReference>
<keyword evidence="2" id="KW-0472">Membrane</keyword>
<dbReference type="SUPFAM" id="SSF110997">
    <property type="entry name" value="Sporulation related repeat"/>
    <property type="match status" value="1"/>
</dbReference>
<sequence>MTQRDDTPPDPHEDRLNRARERMSTDYDDAPPPRRASRPKWWEPGRVLPTDPTTRRLTFGAFGLGALLVLGVGGWTLFGHHQSGIPVIGPPPEPIREKPANPGGMELDGAMAPADVPGGAAHLAPGPEQPDPDALAARYGGKAKEDTGDGDGAAAPAPEGATPARQAAPAKETGPAAPQPADQSPAPPAPAPVPPVREAAIPAPAPAGKPPAARPAAEASAKPQAPVATASGPYGVQLAAVDSEASAHKEWERITSFAPDLFAGHSPLIEKVVHNNAIFYRLRMRGFDSVAAAQAFCVRIREHGHACNPLRP</sequence>
<dbReference type="EMBL" id="WOSW01000043">
    <property type="protein sequence ID" value="NHO33894.1"/>
    <property type="molecule type" value="Genomic_DNA"/>
</dbReference>
<evidence type="ECO:0000256" key="1">
    <source>
        <dbReference type="SAM" id="MobiDB-lite"/>
    </source>
</evidence>
<feature type="compositionally biased region" description="Low complexity" evidence="1">
    <location>
        <begin position="152"/>
        <end position="164"/>
    </location>
</feature>
<evidence type="ECO:0000313" key="5">
    <source>
        <dbReference type="Proteomes" id="UP000615326"/>
    </source>
</evidence>
<feature type="transmembrane region" description="Helical" evidence="2">
    <location>
        <begin position="57"/>
        <end position="78"/>
    </location>
</feature>
<feature type="region of interest" description="Disordered" evidence="1">
    <location>
        <begin position="88"/>
        <end position="228"/>
    </location>
</feature>
<dbReference type="Proteomes" id="UP000615326">
    <property type="component" value="Unassembled WGS sequence"/>
</dbReference>
<feature type="compositionally biased region" description="Basic and acidic residues" evidence="1">
    <location>
        <begin position="1"/>
        <end position="25"/>
    </location>
</feature>
<proteinExistence type="predicted"/>
<gene>
    <name evidence="4" type="ORF">GOB84_15310</name>
</gene>
<dbReference type="InterPro" id="IPR007730">
    <property type="entry name" value="SPOR-like_dom"/>
</dbReference>
<feature type="compositionally biased region" description="Low complexity" evidence="1">
    <location>
        <begin position="214"/>
        <end position="228"/>
    </location>
</feature>